<feature type="signal peptide" evidence="1">
    <location>
        <begin position="1"/>
        <end position="26"/>
    </location>
</feature>
<name>A0ABR4KKH2_9EURO</name>
<keyword evidence="3" id="KW-1185">Reference proteome</keyword>
<dbReference type="EMBL" id="JBFXLR010000016">
    <property type="protein sequence ID" value="KAL2852299.1"/>
    <property type="molecule type" value="Genomic_DNA"/>
</dbReference>
<proteinExistence type="predicted"/>
<evidence type="ECO:0000313" key="2">
    <source>
        <dbReference type="EMBL" id="KAL2852299.1"/>
    </source>
</evidence>
<dbReference type="Proteomes" id="UP001610444">
    <property type="component" value="Unassembled WGS sequence"/>
</dbReference>
<keyword evidence="1" id="KW-0732">Signal</keyword>
<gene>
    <name evidence="2" type="ORF">BJX68DRAFT_265816</name>
</gene>
<evidence type="ECO:0000256" key="1">
    <source>
        <dbReference type="SAM" id="SignalP"/>
    </source>
</evidence>
<dbReference type="GeneID" id="98160491"/>
<comment type="caution">
    <text evidence="2">The sequence shown here is derived from an EMBL/GenBank/DDBJ whole genome shotgun (WGS) entry which is preliminary data.</text>
</comment>
<organism evidence="2 3">
    <name type="scientific">Aspergillus pseudodeflectus</name>
    <dbReference type="NCBI Taxonomy" id="176178"/>
    <lineage>
        <taxon>Eukaryota</taxon>
        <taxon>Fungi</taxon>
        <taxon>Dikarya</taxon>
        <taxon>Ascomycota</taxon>
        <taxon>Pezizomycotina</taxon>
        <taxon>Eurotiomycetes</taxon>
        <taxon>Eurotiomycetidae</taxon>
        <taxon>Eurotiales</taxon>
        <taxon>Aspergillaceae</taxon>
        <taxon>Aspergillus</taxon>
        <taxon>Aspergillus subgen. Nidulantes</taxon>
    </lineage>
</organism>
<accession>A0ABR4KKH2</accession>
<protein>
    <submittedName>
        <fullName evidence="2">Uncharacterized protein</fullName>
    </submittedName>
</protein>
<feature type="chain" id="PRO_5045517664" evidence="1">
    <location>
        <begin position="27"/>
        <end position="139"/>
    </location>
</feature>
<dbReference type="RefSeq" id="XP_070900302.1">
    <property type="nucleotide sequence ID" value="XM_071045327.1"/>
</dbReference>
<reference evidence="2 3" key="1">
    <citation type="submission" date="2024-07" db="EMBL/GenBank/DDBJ databases">
        <title>Section-level genome sequencing and comparative genomics of Aspergillus sections Usti and Cavernicolus.</title>
        <authorList>
            <consortium name="Lawrence Berkeley National Laboratory"/>
            <person name="Nybo J.L."/>
            <person name="Vesth T.C."/>
            <person name="Theobald S."/>
            <person name="Frisvad J.C."/>
            <person name="Larsen T.O."/>
            <person name="Kjaerboelling I."/>
            <person name="Rothschild-Mancinelli K."/>
            <person name="Lyhne E.K."/>
            <person name="Kogle M.E."/>
            <person name="Barry K."/>
            <person name="Clum A."/>
            <person name="Na H."/>
            <person name="Ledsgaard L."/>
            <person name="Lin J."/>
            <person name="Lipzen A."/>
            <person name="Kuo A."/>
            <person name="Riley R."/>
            <person name="Mondo S."/>
            <person name="LaButti K."/>
            <person name="Haridas S."/>
            <person name="Pangalinan J."/>
            <person name="Salamov A.A."/>
            <person name="Simmons B.A."/>
            <person name="Magnuson J.K."/>
            <person name="Chen J."/>
            <person name="Drula E."/>
            <person name="Henrissat B."/>
            <person name="Wiebenga A."/>
            <person name="Lubbers R.J."/>
            <person name="Gomes A.C."/>
            <person name="Macurrencykelacurrency M.R."/>
            <person name="Stajich J."/>
            <person name="Grigoriev I.V."/>
            <person name="Mortensen U.H."/>
            <person name="De vries R.P."/>
            <person name="Baker S.E."/>
            <person name="Andersen M.R."/>
        </authorList>
    </citation>
    <scope>NUCLEOTIDE SEQUENCE [LARGE SCALE GENOMIC DNA]</scope>
    <source>
        <strain evidence="2 3">CBS 756.74</strain>
    </source>
</reference>
<evidence type="ECO:0000313" key="3">
    <source>
        <dbReference type="Proteomes" id="UP001610444"/>
    </source>
</evidence>
<sequence length="139" mass="14933">MSGIKKGGVCSSLLPLLFHLKQTAQANRYTALDCQETNVERPLHVVIRIHMPMDIPIPTQLRGPTMPIQDAQDTTTSTATTATFSSKHPLQTLILADMAMGMDTGVKDDVADNTTMEGAAPRLSTIPVMTVNVGTSARN</sequence>